<feature type="compositionally biased region" description="Polar residues" evidence="1">
    <location>
        <begin position="13"/>
        <end position="24"/>
    </location>
</feature>
<evidence type="ECO:0000313" key="2">
    <source>
        <dbReference type="EMBL" id="MFK4445858.1"/>
    </source>
</evidence>
<protein>
    <submittedName>
        <fullName evidence="2">Uncharacterized protein</fullName>
    </submittedName>
</protein>
<keyword evidence="3" id="KW-1185">Reference proteome</keyword>
<feature type="compositionally biased region" description="Basic residues" evidence="1">
    <location>
        <begin position="1"/>
        <end position="12"/>
    </location>
</feature>
<gene>
    <name evidence="2" type="ORF">ABH943_005890</name>
</gene>
<reference evidence="2 3" key="1">
    <citation type="submission" date="2024-10" db="EMBL/GenBank/DDBJ databases">
        <authorList>
            <person name="Deangelis K."/>
            <person name="Huntemann M."/>
            <person name="Clum A."/>
            <person name="Wang J."/>
            <person name="Palaniappan K."/>
            <person name="Ritter S."/>
            <person name="Chen I.-M."/>
            <person name="Stamatis D."/>
            <person name="Reddy T."/>
            <person name="O'Malley R."/>
            <person name="Daum C."/>
            <person name="Ng V."/>
            <person name="Ivanova N."/>
            <person name="Kyrpides N."/>
            <person name="Woyke T."/>
        </authorList>
    </citation>
    <scope>NUCLEOTIDE SEQUENCE [LARGE SCALE GENOMIC DNA]</scope>
    <source>
        <strain evidence="2 3">GAS97</strain>
    </source>
</reference>
<dbReference type="EMBL" id="JBIYDN010000022">
    <property type="protein sequence ID" value="MFK4445858.1"/>
    <property type="molecule type" value="Genomic_DNA"/>
</dbReference>
<comment type="caution">
    <text evidence="2">The sequence shown here is derived from an EMBL/GenBank/DDBJ whole genome shotgun (WGS) entry which is preliminary data.</text>
</comment>
<dbReference type="Proteomes" id="UP001620514">
    <property type="component" value="Unassembled WGS sequence"/>
</dbReference>
<dbReference type="Gene3D" id="3.40.50.360">
    <property type="match status" value="1"/>
</dbReference>
<name>A0ABW8MQ91_9BURK</name>
<evidence type="ECO:0000256" key="1">
    <source>
        <dbReference type="SAM" id="MobiDB-lite"/>
    </source>
</evidence>
<feature type="region of interest" description="Disordered" evidence="1">
    <location>
        <begin position="1"/>
        <end position="24"/>
    </location>
</feature>
<proteinExistence type="predicted"/>
<organism evidence="2 3">
    <name type="scientific">Caballeronia udeis</name>
    <dbReference type="NCBI Taxonomy" id="1232866"/>
    <lineage>
        <taxon>Bacteria</taxon>
        <taxon>Pseudomonadati</taxon>
        <taxon>Pseudomonadota</taxon>
        <taxon>Betaproteobacteria</taxon>
        <taxon>Burkholderiales</taxon>
        <taxon>Burkholderiaceae</taxon>
        <taxon>Caballeronia</taxon>
    </lineage>
</organism>
<reference evidence="2 3" key="2">
    <citation type="submission" date="2024-11" db="EMBL/GenBank/DDBJ databases">
        <title>Using genomics to understand microbial adaptation to soil warming.</title>
        <authorList>
            <person name="Deangelis K.M. PhD."/>
        </authorList>
    </citation>
    <scope>NUCLEOTIDE SEQUENCE [LARGE SCALE GENOMIC DNA]</scope>
    <source>
        <strain evidence="2 3">GAS97</strain>
    </source>
</reference>
<accession>A0ABW8MQ91</accession>
<sequence>MPLPKVRARRVLRSQSSPTTTRSLSVRRLVSGVCPSRMAAFLDQAGGLWMSGALNGKVGGASLPK</sequence>
<evidence type="ECO:0000313" key="3">
    <source>
        <dbReference type="Proteomes" id="UP001620514"/>
    </source>
</evidence>
<dbReference type="InterPro" id="IPR029039">
    <property type="entry name" value="Flavoprotein-like_sf"/>
</dbReference>